<evidence type="ECO:0000256" key="4">
    <source>
        <dbReference type="ARBA" id="ARBA00035258"/>
    </source>
</evidence>
<keyword evidence="6" id="KW-0694">RNA-binding</keyword>
<name>A0A7C5HKT4_9CHLB</name>
<protein>
    <recommendedName>
        <fullName evidence="4 6">Small ribosomal subunit protein uS8</fullName>
    </recommendedName>
</protein>
<dbReference type="Proteomes" id="UP000886058">
    <property type="component" value="Unassembled WGS sequence"/>
</dbReference>
<dbReference type="EMBL" id="DRSQ01000235">
    <property type="protein sequence ID" value="HHE33144.1"/>
    <property type="molecule type" value="Genomic_DNA"/>
</dbReference>
<proteinExistence type="inferred from homology"/>
<evidence type="ECO:0000256" key="2">
    <source>
        <dbReference type="ARBA" id="ARBA00022980"/>
    </source>
</evidence>
<organism evidence="8">
    <name type="scientific">Chlorobaculum parvum</name>
    <dbReference type="NCBI Taxonomy" id="274539"/>
    <lineage>
        <taxon>Bacteria</taxon>
        <taxon>Pseudomonadati</taxon>
        <taxon>Chlorobiota</taxon>
        <taxon>Chlorobiia</taxon>
        <taxon>Chlorobiales</taxon>
        <taxon>Chlorobiaceae</taxon>
        <taxon>Chlorobaculum</taxon>
    </lineage>
</organism>
<comment type="function">
    <text evidence="6">One of the primary rRNA binding proteins, it binds directly to 16S rRNA central domain where it helps coordinate assembly of the platform of the 30S subunit.</text>
</comment>
<dbReference type="GO" id="GO:0005840">
    <property type="term" value="C:ribosome"/>
    <property type="evidence" value="ECO:0007669"/>
    <property type="project" value="UniProtKB-KW"/>
</dbReference>
<evidence type="ECO:0000256" key="3">
    <source>
        <dbReference type="ARBA" id="ARBA00023274"/>
    </source>
</evidence>
<dbReference type="PANTHER" id="PTHR11758">
    <property type="entry name" value="40S RIBOSOMAL PROTEIN S15A"/>
    <property type="match status" value="1"/>
</dbReference>
<gene>
    <name evidence="6" type="primary">rpsH</name>
    <name evidence="8" type="ORF">ENL07_11160</name>
</gene>
<keyword evidence="6" id="KW-0699">rRNA-binding</keyword>
<dbReference type="FunFam" id="3.30.1490.10:FF:000001">
    <property type="entry name" value="30S ribosomal protein S8"/>
    <property type="match status" value="1"/>
</dbReference>
<evidence type="ECO:0000256" key="6">
    <source>
        <dbReference type="HAMAP-Rule" id="MF_01302"/>
    </source>
</evidence>
<dbReference type="GO" id="GO:1990904">
    <property type="term" value="C:ribonucleoprotein complex"/>
    <property type="evidence" value="ECO:0007669"/>
    <property type="project" value="UniProtKB-KW"/>
</dbReference>
<dbReference type="GO" id="GO:0003735">
    <property type="term" value="F:structural constituent of ribosome"/>
    <property type="evidence" value="ECO:0007669"/>
    <property type="project" value="InterPro"/>
</dbReference>
<dbReference type="Gene3D" id="3.30.1490.10">
    <property type="match status" value="1"/>
</dbReference>
<dbReference type="InterPro" id="IPR035987">
    <property type="entry name" value="Ribosomal_uS8_sf"/>
</dbReference>
<comment type="subunit">
    <text evidence="5 6">Part of the 30S ribosomal subunit. Contacts proteins S5 and S12.</text>
</comment>
<dbReference type="Pfam" id="PF00410">
    <property type="entry name" value="Ribosomal_S8"/>
    <property type="match status" value="1"/>
</dbReference>
<dbReference type="PROSITE" id="PS00053">
    <property type="entry name" value="RIBOSOMAL_S8"/>
    <property type="match status" value="1"/>
</dbReference>
<dbReference type="Gene3D" id="3.30.1370.30">
    <property type="match status" value="1"/>
</dbReference>
<comment type="similarity">
    <text evidence="1 6 7">Belongs to the universal ribosomal protein uS8 family.</text>
</comment>
<evidence type="ECO:0000256" key="1">
    <source>
        <dbReference type="ARBA" id="ARBA00006471"/>
    </source>
</evidence>
<keyword evidence="2 6" id="KW-0689">Ribosomal protein</keyword>
<dbReference type="NCBIfam" id="NF001109">
    <property type="entry name" value="PRK00136.1"/>
    <property type="match status" value="1"/>
</dbReference>
<dbReference type="GO" id="GO:0019843">
    <property type="term" value="F:rRNA binding"/>
    <property type="evidence" value="ECO:0007669"/>
    <property type="project" value="UniProtKB-UniRule"/>
</dbReference>
<dbReference type="GO" id="GO:0005737">
    <property type="term" value="C:cytoplasm"/>
    <property type="evidence" value="ECO:0007669"/>
    <property type="project" value="UniProtKB-ARBA"/>
</dbReference>
<dbReference type="AlphaFoldDB" id="A0A7C5HKT4"/>
<dbReference type="InterPro" id="IPR000630">
    <property type="entry name" value="Ribosomal_uS8"/>
</dbReference>
<dbReference type="InterPro" id="IPR047863">
    <property type="entry name" value="Ribosomal_uS8_CS"/>
</dbReference>
<keyword evidence="3 6" id="KW-0687">Ribonucleoprotein</keyword>
<dbReference type="HAMAP" id="MF_01302_B">
    <property type="entry name" value="Ribosomal_uS8_B"/>
    <property type="match status" value="1"/>
</dbReference>
<evidence type="ECO:0000313" key="8">
    <source>
        <dbReference type="EMBL" id="HHE33144.1"/>
    </source>
</evidence>
<sequence length="133" mass="15087">MPVTDSIADFITRIRNAGSAKNKTTDIPYTRLRENLSKLLVEKGYIQNYTVIKTEADKFPFIRVELKYTADGRHAIKEISRVSTPGRRVYQGKDIKRYLGGLGLFILSTSKGILTDKEAREQSVGGEVLFRIY</sequence>
<comment type="caution">
    <text evidence="8">The sequence shown here is derived from an EMBL/GenBank/DDBJ whole genome shotgun (WGS) entry which is preliminary data.</text>
</comment>
<accession>A0A7C5HKT4</accession>
<dbReference type="SUPFAM" id="SSF56047">
    <property type="entry name" value="Ribosomal protein S8"/>
    <property type="match status" value="1"/>
</dbReference>
<dbReference type="GO" id="GO:0006412">
    <property type="term" value="P:translation"/>
    <property type="evidence" value="ECO:0007669"/>
    <property type="project" value="UniProtKB-UniRule"/>
</dbReference>
<reference evidence="8" key="1">
    <citation type="journal article" date="2020" name="mSystems">
        <title>Genome- and Community-Level Interaction Insights into Carbon Utilization and Element Cycling Functions of Hydrothermarchaeota in Hydrothermal Sediment.</title>
        <authorList>
            <person name="Zhou Z."/>
            <person name="Liu Y."/>
            <person name="Xu W."/>
            <person name="Pan J."/>
            <person name="Luo Z.H."/>
            <person name="Li M."/>
        </authorList>
    </citation>
    <scope>NUCLEOTIDE SEQUENCE [LARGE SCALE GENOMIC DNA]</scope>
    <source>
        <strain evidence="8">HyVt-633</strain>
    </source>
</reference>
<evidence type="ECO:0000256" key="5">
    <source>
        <dbReference type="ARBA" id="ARBA00046740"/>
    </source>
</evidence>
<evidence type="ECO:0000256" key="7">
    <source>
        <dbReference type="RuleBase" id="RU003660"/>
    </source>
</evidence>